<sequence length="124" mass="13266">MNSIPKVFKIQTIDARRAVFEFARALWHLRSLLVMLLIVFSGLCVAMFCFGAPVDSATRARASFGETLYFCSVTALTIGYGDVVATTAIGRALSVLLGLYGVLVTGVTTAVAVFAVQRAARRSA</sequence>
<reference evidence="3" key="1">
    <citation type="submission" date="2016-01" db="EMBL/GenBank/DDBJ databases">
        <authorList>
            <person name="Peeters C."/>
        </authorList>
    </citation>
    <scope>NUCLEOTIDE SEQUENCE</scope>
    <source>
        <strain evidence="3">LMG 29321</strain>
    </source>
</reference>
<evidence type="ECO:0000259" key="2">
    <source>
        <dbReference type="Pfam" id="PF07885"/>
    </source>
</evidence>
<dbReference type="EMBL" id="FCOX02000043">
    <property type="protein sequence ID" value="SAL00968.1"/>
    <property type="molecule type" value="Genomic_DNA"/>
</dbReference>
<evidence type="ECO:0000256" key="1">
    <source>
        <dbReference type="SAM" id="Phobius"/>
    </source>
</evidence>
<keyword evidence="1" id="KW-0472">Membrane</keyword>
<dbReference type="AlphaFoldDB" id="A0A158E2A5"/>
<feature type="transmembrane region" description="Helical" evidence="1">
    <location>
        <begin position="32"/>
        <end position="55"/>
    </location>
</feature>
<organism evidence="3 4">
    <name type="scientific">Caballeronia calidae</name>
    <dbReference type="NCBI Taxonomy" id="1777139"/>
    <lineage>
        <taxon>Bacteria</taxon>
        <taxon>Pseudomonadati</taxon>
        <taxon>Pseudomonadota</taxon>
        <taxon>Betaproteobacteria</taxon>
        <taxon>Burkholderiales</taxon>
        <taxon>Burkholderiaceae</taxon>
        <taxon>Caballeronia</taxon>
    </lineage>
</organism>
<dbReference type="InterPro" id="IPR013099">
    <property type="entry name" value="K_chnl_dom"/>
</dbReference>
<name>A0A158E2A5_9BURK</name>
<dbReference type="Pfam" id="PF07885">
    <property type="entry name" value="Ion_trans_2"/>
    <property type="match status" value="1"/>
</dbReference>
<keyword evidence="1" id="KW-1133">Transmembrane helix</keyword>
<feature type="transmembrane region" description="Helical" evidence="1">
    <location>
        <begin position="67"/>
        <end position="89"/>
    </location>
</feature>
<feature type="transmembrane region" description="Helical" evidence="1">
    <location>
        <begin position="95"/>
        <end position="116"/>
    </location>
</feature>
<keyword evidence="4" id="KW-1185">Reference proteome</keyword>
<accession>A0A158E2A5</accession>
<dbReference type="Proteomes" id="UP000071859">
    <property type="component" value="Unassembled WGS sequence"/>
</dbReference>
<comment type="caution">
    <text evidence="3">The sequence shown here is derived from an EMBL/GenBank/DDBJ whole genome shotgun (WGS) entry which is preliminary data.</text>
</comment>
<gene>
    <name evidence="3" type="ORF">AWB78_06052</name>
</gene>
<protein>
    <submittedName>
        <fullName evidence="3">Ion channel</fullName>
    </submittedName>
</protein>
<dbReference type="OrthoDB" id="9799090at2"/>
<keyword evidence="1" id="KW-0812">Transmembrane</keyword>
<dbReference type="RefSeq" id="WP_062610019.1">
    <property type="nucleotide sequence ID" value="NZ_FCOX02000043.1"/>
</dbReference>
<dbReference type="Gene3D" id="1.10.287.70">
    <property type="match status" value="1"/>
</dbReference>
<evidence type="ECO:0000313" key="3">
    <source>
        <dbReference type="EMBL" id="SAL00968.1"/>
    </source>
</evidence>
<proteinExistence type="predicted"/>
<dbReference type="SUPFAM" id="SSF81324">
    <property type="entry name" value="Voltage-gated potassium channels"/>
    <property type="match status" value="1"/>
</dbReference>
<evidence type="ECO:0000313" key="4">
    <source>
        <dbReference type="Proteomes" id="UP000071859"/>
    </source>
</evidence>
<feature type="domain" description="Potassium channel" evidence="2">
    <location>
        <begin position="42"/>
        <end position="113"/>
    </location>
</feature>